<name>A0A1F5YYF1_9BACT</name>
<evidence type="ECO:0000256" key="4">
    <source>
        <dbReference type="ARBA" id="ARBA00022723"/>
    </source>
</evidence>
<feature type="binding site" evidence="8">
    <location>
        <position position="76"/>
    </location>
    <ligand>
        <name>Zn(2+)</name>
        <dbReference type="ChEBI" id="CHEBI:29105"/>
        <note>catalytic</note>
    </ligand>
</feature>
<proteinExistence type="inferred from homology"/>
<comment type="caution">
    <text evidence="10">The sequence shown here is derived from an EMBL/GenBank/DDBJ whole genome shotgun (WGS) entry which is preliminary data.</text>
</comment>
<dbReference type="GO" id="GO:0008270">
    <property type="term" value="F:zinc ion binding"/>
    <property type="evidence" value="ECO:0007669"/>
    <property type="project" value="UniProtKB-UniRule"/>
</dbReference>
<dbReference type="SUPFAM" id="SSF53927">
    <property type="entry name" value="Cytidine deaminase-like"/>
    <property type="match status" value="1"/>
</dbReference>
<dbReference type="NCBIfam" id="NF008113">
    <property type="entry name" value="PRK10860.1"/>
    <property type="match status" value="1"/>
</dbReference>
<dbReference type="EC" id="3.5.4.33" evidence="8"/>
<feature type="active site" description="Proton donor" evidence="8">
    <location>
        <position position="48"/>
    </location>
</feature>
<evidence type="ECO:0000313" key="11">
    <source>
        <dbReference type="Proteomes" id="UP000179129"/>
    </source>
</evidence>
<accession>A0A1F5YYF1</accession>
<dbReference type="EMBL" id="MFIX01000079">
    <property type="protein sequence ID" value="OGG05218.1"/>
    <property type="molecule type" value="Genomic_DNA"/>
</dbReference>
<sequence length="146" mass="15734">MARAIALAERAAKSGEVPVGALVVYDGRIIGAAHNLTRRIQDSTAHAEFLALRRAADWLGHWYFDECTLYSTLEPCVMCAGALVLGKLGRLVYGAGEPKFGGCGSVFNLVEEPGLNHRLNVTRGVLAAECASLLQRFFKGIREDSA</sequence>
<reference evidence="10 11" key="1">
    <citation type="journal article" date="2016" name="Nat. Commun.">
        <title>Thousands of microbial genomes shed light on interconnected biogeochemical processes in an aquifer system.</title>
        <authorList>
            <person name="Anantharaman K."/>
            <person name="Brown C.T."/>
            <person name="Hug L.A."/>
            <person name="Sharon I."/>
            <person name="Castelle C.J."/>
            <person name="Probst A.J."/>
            <person name="Thomas B.C."/>
            <person name="Singh A."/>
            <person name="Wilkins M.J."/>
            <person name="Karaoz U."/>
            <person name="Brodie E.L."/>
            <person name="Williams K.H."/>
            <person name="Hubbard S.S."/>
            <person name="Banfield J.F."/>
        </authorList>
    </citation>
    <scope>NUCLEOTIDE SEQUENCE [LARGE SCALE GENOMIC DNA]</scope>
</reference>
<dbReference type="STRING" id="1817867.A3F83_08515"/>
<dbReference type="PROSITE" id="PS51747">
    <property type="entry name" value="CYT_DCMP_DEAMINASES_2"/>
    <property type="match status" value="1"/>
</dbReference>
<keyword evidence="5 8" id="KW-0378">Hydrolase</keyword>
<dbReference type="InterPro" id="IPR002125">
    <property type="entry name" value="CMP_dCMP_dom"/>
</dbReference>
<evidence type="ECO:0000256" key="3">
    <source>
        <dbReference type="ARBA" id="ARBA00022694"/>
    </source>
</evidence>
<dbReference type="PROSITE" id="PS00903">
    <property type="entry name" value="CYT_DCMP_DEAMINASES_1"/>
    <property type="match status" value="1"/>
</dbReference>
<gene>
    <name evidence="8" type="primary">tadA</name>
    <name evidence="10" type="ORF">A3F83_08515</name>
</gene>
<evidence type="ECO:0000256" key="2">
    <source>
        <dbReference type="ARBA" id="ARBA00011738"/>
    </source>
</evidence>
<dbReference type="InterPro" id="IPR058535">
    <property type="entry name" value="MafB19-deam"/>
</dbReference>
<organism evidence="10 11">
    <name type="scientific">Candidatus Glassbacteria bacterium RIFCSPLOWO2_12_FULL_58_11</name>
    <dbReference type="NCBI Taxonomy" id="1817867"/>
    <lineage>
        <taxon>Bacteria</taxon>
        <taxon>Candidatus Glassiibacteriota</taxon>
    </lineage>
</organism>
<dbReference type="InterPro" id="IPR016192">
    <property type="entry name" value="APOBEC/CMP_deaminase_Zn-bd"/>
</dbReference>
<feature type="domain" description="CMP/dCMP-type deaminase" evidence="9">
    <location>
        <begin position="1"/>
        <end position="122"/>
    </location>
</feature>
<dbReference type="InterPro" id="IPR028883">
    <property type="entry name" value="tRNA_aden_deaminase"/>
</dbReference>
<keyword evidence="3 8" id="KW-0819">tRNA processing</keyword>
<evidence type="ECO:0000313" key="10">
    <source>
        <dbReference type="EMBL" id="OGG05218.1"/>
    </source>
</evidence>
<dbReference type="AlphaFoldDB" id="A0A1F5YYF1"/>
<dbReference type="PANTHER" id="PTHR11079">
    <property type="entry name" value="CYTOSINE DEAMINASE FAMILY MEMBER"/>
    <property type="match status" value="1"/>
</dbReference>
<dbReference type="PANTHER" id="PTHR11079:SF202">
    <property type="entry name" value="TRNA-SPECIFIC ADENOSINE DEAMINASE"/>
    <property type="match status" value="1"/>
</dbReference>
<dbReference type="Proteomes" id="UP000179129">
    <property type="component" value="Unassembled WGS sequence"/>
</dbReference>
<protein>
    <recommendedName>
        <fullName evidence="8">tRNA-specific adenosine deaminase</fullName>
        <ecNumber evidence="8">3.5.4.33</ecNumber>
    </recommendedName>
</protein>
<comment type="function">
    <text evidence="8">Catalyzes the deamination of adenosine to inosine at the wobble position 34 of tRNA(Arg2).</text>
</comment>
<evidence type="ECO:0000256" key="5">
    <source>
        <dbReference type="ARBA" id="ARBA00022801"/>
    </source>
</evidence>
<dbReference type="Pfam" id="PF14437">
    <property type="entry name" value="MafB19-deam"/>
    <property type="match status" value="1"/>
</dbReference>
<dbReference type="HAMAP" id="MF_00972">
    <property type="entry name" value="tRNA_aden_deaminase"/>
    <property type="match status" value="1"/>
</dbReference>
<dbReference type="CDD" id="cd01285">
    <property type="entry name" value="nucleoside_deaminase"/>
    <property type="match status" value="1"/>
</dbReference>
<evidence type="ECO:0000256" key="8">
    <source>
        <dbReference type="HAMAP-Rule" id="MF_00972"/>
    </source>
</evidence>
<dbReference type="Gene3D" id="3.40.140.10">
    <property type="entry name" value="Cytidine Deaminase, domain 2"/>
    <property type="match status" value="1"/>
</dbReference>
<comment type="similarity">
    <text evidence="1">Belongs to the cytidine and deoxycytidylate deaminase family. ADAT2 subfamily.</text>
</comment>
<feature type="binding site" evidence="8">
    <location>
        <position position="46"/>
    </location>
    <ligand>
        <name>Zn(2+)</name>
        <dbReference type="ChEBI" id="CHEBI:29105"/>
        <note>catalytic</note>
    </ligand>
</feature>
<dbReference type="GO" id="GO:0002100">
    <property type="term" value="P:tRNA wobble adenosine to inosine editing"/>
    <property type="evidence" value="ECO:0007669"/>
    <property type="project" value="UniProtKB-UniRule"/>
</dbReference>
<evidence type="ECO:0000256" key="1">
    <source>
        <dbReference type="ARBA" id="ARBA00010669"/>
    </source>
</evidence>
<comment type="cofactor">
    <cofactor evidence="8">
        <name>Zn(2+)</name>
        <dbReference type="ChEBI" id="CHEBI:29105"/>
    </cofactor>
    <text evidence="8">Binds 1 zinc ion per subunit.</text>
</comment>
<keyword evidence="4 8" id="KW-0479">Metal-binding</keyword>
<dbReference type="GO" id="GO:0052717">
    <property type="term" value="F:tRNA-specific adenosine-34 deaminase activity"/>
    <property type="evidence" value="ECO:0007669"/>
    <property type="project" value="UniProtKB-UniRule"/>
</dbReference>
<comment type="catalytic activity">
    <reaction evidence="7 8">
        <text>adenosine(34) in tRNA + H2O + H(+) = inosine(34) in tRNA + NH4(+)</text>
        <dbReference type="Rhea" id="RHEA:43168"/>
        <dbReference type="Rhea" id="RHEA-COMP:10373"/>
        <dbReference type="Rhea" id="RHEA-COMP:10374"/>
        <dbReference type="ChEBI" id="CHEBI:15377"/>
        <dbReference type="ChEBI" id="CHEBI:15378"/>
        <dbReference type="ChEBI" id="CHEBI:28938"/>
        <dbReference type="ChEBI" id="CHEBI:74411"/>
        <dbReference type="ChEBI" id="CHEBI:82852"/>
        <dbReference type="EC" id="3.5.4.33"/>
    </reaction>
</comment>
<evidence type="ECO:0000256" key="7">
    <source>
        <dbReference type="ARBA" id="ARBA00048045"/>
    </source>
</evidence>
<feature type="binding site" evidence="8">
    <location>
        <position position="79"/>
    </location>
    <ligand>
        <name>Zn(2+)</name>
        <dbReference type="ChEBI" id="CHEBI:29105"/>
        <note>catalytic</note>
    </ligand>
</feature>
<keyword evidence="6 8" id="KW-0862">Zinc</keyword>
<dbReference type="InterPro" id="IPR016193">
    <property type="entry name" value="Cytidine_deaminase-like"/>
</dbReference>
<comment type="subunit">
    <text evidence="2 8">Homodimer.</text>
</comment>
<evidence type="ECO:0000259" key="9">
    <source>
        <dbReference type="PROSITE" id="PS51747"/>
    </source>
</evidence>
<evidence type="ECO:0000256" key="6">
    <source>
        <dbReference type="ARBA" id="ARBA00022833"/>
    </source>
</evidence>